<name>A0A917GQF5_9BACL</name>
<feature type="transmembrane region" description="Helical" evidence="1">
    <location>
        <begin position="6"/>
        <end position="25"/>
    </location>
</feature>
<reference evidence="3 4" key="1">
    <citation type="journal article" date="2014" name="Int. J. Syst. Evol. Microbiol.">
        <title>Complete genome sequence of Corynebacterium casei LMG S-19264T (=DSM 44701T), isolated from a smear-ripened cheese.</title>
        <authorList>
            <consortium name="US DOE Joint Genome Institute (JGI-PGF)"/>
            <person name="Walter F."/>
            <person name="Albersmeier A."/>
            <person name="Kalinowski J."/>
            <person name="Ruckert C."/>
        </authorList>
    </citation>
    <scope>NUCLEOTIDE SEQUENCE [LARGE SCALE GENOMIC DNA]</scope>
    <source>
        <strain evidence="3 4">CGMCC 1.15286</strain>
    </source>
</reference>
<gene>
    <name evidence="3" type="ORF">GCM10010918_03200</name>
</gene>
<feature type="domain" description="YfjL-like N-terminal" evidence="2">
    <location>
        <begin position="2"/>
        <end position="63"/>
    </location>
</feature>
<evidence type="ECO:0000259" key="2">
    <source>
        <dbReference type="Pfam" id="PF25425"/>
    </source>
</evidence>
<keyword evidence="4" id="KW-1185">Reference proteome</keyword>
<proteinExistence type="predicted"/>
<dbReference type="Pfam" id="PF25425">
    <property type="entry name" value="YfjL_N"/>
    <property type="match status" value="1"/>
</dbReference>
<keyword evidence="1" id="KW-0472">Membrane</keyword>
<keyword evidence="1" id="KW-1133">Transmembrane helix</keyword>
<evidence type="ECO:0000313" key="4">
    <source>
        <dbReference type="Proteomes" id="UP000600247"/>
    </source>
</evidence>
<evidence type="ECO:0000256" key="1">
    <source>
        <dbReference type="SAM" id="Phobius"/>
    </source>
</evidence>
<evidence type="ECO:0000313" key="3">
    <source>
        <dbReference type="EMBL" id="GGG53778.1"/>
    </source>
</evidence>
<dbReference type="RefSeq" id="WP_188887185.1">
    <property type="nucleotide sequence ID" value="NZ_BMHY01000001.1"/>
</dbReference>
<dbReference type="Proteomes" id="UP000600247">
    <property type="component" value="Unassembled WGS sequence"/>
</dbReference>
<accession>A0A917GQF5</accession>
<organism evidence="3 4">
    <name type="scientific">Paenibacillus radicis</name>
    <name type="common">ex Gao et al. 2016</name>
    <dbReference type="NCBI Taxonomy" id="1737354"/>
    <lineage>
        <taxon>Bacteria</taxon>
        <taxon>Bacillati</taxon>
        <taxon>Bacillota</taxon>
        <taxon>Bacilli</taxon>
        <taxon>Bacillales</taxon>
        <taxon>Paenibacillaceae</taxon>
        <taxon>Paenibacillus</taxon>
    </lineage>
</organism>
<dbReference type="AlphaFoldDB" id="A0A917GQF5"/>
<sequence>MKIFLSIITVVALVVIYFVYSLFFGNPLSMYHYKKTVQQYLESKYEEPFKVEKVEYSFKLSTLKQSYYAATVKDSKGVLPEFRVVRQNDSNQLRDTLILEIWDKQLTNETSVILKKNYQSEHYTIKNYIPSPQLSNEKIAVTDTPTYENYSKSELLDKRVNITITIQKSYEDEDWNAITTIVKDMVDTPIYFNQLSIEFIDSNYRLDATIKLDWDQAIDIEHQRCSLVEKK</sequence>
<keyword evidence="1" id="KW-0812">Transmembrane</keyword>
<dbReference type="EMBL" id="BMHY01000001">
    <property type="protein sequence ID" value="GGG53778.1"/>
    <property type="molecule type" value="Genomic_DNA"/>
</dbReference>
<protein>
    <recommendedName>
        <fullName evidence="2">YfjL-like N-terminal domain-containing protein</fullName>
    </recommendedName>
</protein>
<comment type="caution">
    <text evidence="3">The sequence shown here is derived from an EMBL/GenBank/DDBJ whole genome shotgun (WGS) entry which is preliminary data.</text>
</comment>
<dbReference type="InterPro" id="IPR057359">
    <property type="entry name" value="YfjL_N"/>
</dbReference>